<dbReference type="AlphaFoldDB" id="A0A642V4Q6"/>
<dbReference type="GO" id="GO:0033615">
    <property type="term" value="P:mitochondrial proton-transporting ATP synthase complex assembly"/>
    <property type="evidence" value="ECO:0007669"/>
    <property type="project" value="TreeGrafter"/>
</dbReference>
<dbReference type="OrthoDB" id="16535at2759"/>
<organism evidence="7 8">
    <name type="scientific">Trichomonascus ciferrii</name>
    <dbReference type="NCBI Taxonomy" id="44093"/>
    <lineage>
        <taxon>Eukaryota</taxon>
        <taxon>Fungi</taxon>
        <taxon>Dikarya</taxon>
        <taxon>Ascomycota</taxon>
        <taxon>Saccharomycotina</taxon>
        <taxon>Dipodascomycetes</taxon>
        <taxon>Dipodascales</taxon>
        <taxon>Trichomonascaceae</taxon>
        <taxon>Trichomonascus</taxon>
        <taxon>Trichomonascus ciferrii complex</taxon>
    </lineage>
</organism>
<keyword evidence="8" id="KW-1185">Reference proteome</keyword>
<dbReference type="PANTHER" id="PTHR13126">
    <property type="entry name" value="CHAPERONE ATP11"/>
    <property type="match status" value="1"/>
</dbReference>
<evidence type="ECO:0000313" key="8">
    <source>
        <dbReference type="Proteomes" id="UP000761534"/>
    </source>
</evidence>
<keyword evidence="3" id="KW-0809">Transit peptide</keyword>
<evidence type="ECO:0000313" key="7">
    <source>
        <dbReference type="EMBL" id="KAA8908686.1"/>
    </source>
</evidence>
<dbReference type="EMBL" id="SWFS01000359">
    <property type="protein sequence ID" value="KAA8908686.1"/>
    <property type="molecule type" value="Genomic_DNA"/>
</dbReference>
<comment type="subcellular location">
    <subcellularLocation>
        <location evidence="1">Mitochondrion</location>
    </subcellularLocation>
</comment>
<keyword evidence="5" id="KW-0175">Coiled coil</keyword>
<dbReference type="Proteomes" id="UP000761534">
    <property type="component" value="Unassembled WGS sequence"/>
</dbReference>
<evidence type="ECO:0000256" key="3">
    <source>
        <dbReference type="ARBA" id="ARBA00022946"/>
    </source>
</evidence>
<gene>
    <name evidence="7" type="ORF">TRICI_004744</name>
</gene>
<evidence type="ECO:0000256" key="5">
    <source>
        <dbReference type="SAM" id="Coils"/>
    </source>
</evidence>
<dbReference type="InterPro" id="IPR010591">
    <property type="entry name" value="ATP11"/>
</dbReference>
<dbReference type="Pfam" id="PF06644">
    <property type="entry name" value="ATP11"/>
    <property type="match status" value="1"/>
</dbReference>
<protein>
    <submittedName>
        <fullName evidence="7">Uncharacterized protein</fullName>
    </submittedName>
</protein>
<evidence type="ECO:0000256" key="6">
    <source>
        <dbReference type="SAM" id="MobiDB-lite"/>
    </source>
</evidence>
<sequence length="306" mass="35303">MMYRGVLNRALFGWRPLASRARLVTPVSRVTTCRGYSTTEDPIERYKEKLLERAKAEGIETLDELKEKYKDVIEERKLEFNKIDQYLQPKGASDKVRTKAGEERKPRGPRPDLPSAEASIKDLDSFVDLEKFKLHDAKEIEMLWKARFANKDRQFCGVVNGETFSRIYRNVRKNPNFVLPLPHEEQGAELHFVQWSFVGPFTLHCILTSVAEYKLHQEYARPHTTMIFHSDLLTDKSIALMNGTVEPDSNLNHDQGLFLSLNVQRFYGADEKTESGFRKTALLHQFNSNSENFSVDALLTETETLD</sequence>
<keyword evidence="4" id="KW-0496">Mitochondrion</keyword>
<proteinExistence type="inferred from homology"/>
<comment type="similarity">
    <text evidence="2">Belongs to the ATP11 family.</text>
</comment>
<dbReference type="GO" id="GO:0005739">
    <property type="term" value="C:mitochondrion"/>
    <property type="evidence" value="ECO:0007669"/>
    <property type="project" value="UniProtKB-SubCell"/>
</dbReference>
<feature type="coiled-coil region" evidence="5">
    <location>
        <begin position="48"/>
        <end position="82"/>
    </location>
</feature>
<reference evidence="7" key="1">
    <citation type="journal article" date="2019" name="G3 (Bethesda)">
        <title>Genome Assemblies of Two Rare Opportunistic Yeast Pathogens: Diutina rugosa (syn. Candida rugosa) and Trichomonascus ciferrii (syn. Candida ciferrii).</title>
        <authorList>
            <person name="Mixao V."/>
            <person name="Saus E."/>
            <person name="Hansen A.P."/>
            <person name="Lass-Florl C."/>
            <person name="Gabaldon T."/>
        </authorList>
    </citation>
    <scope>NUCLEOTIDE SEQUENCE</scope>
    <source>
        <strain evidence="7">CBS 4856</strain>
    </source>
</reference>
<evidence type="ECO:0000256" key="4">
    <source>
        <dbReference type="ARBA" id="ARBA00023128"/>
    </source>
</evidence>
<feature type="region of interest" description="Disordered" evidence="6">
    <location>
        <begin position="91"/>
        <end position="115"/>
    </location>
</feature>
<dbReference type="VEuPathDB" id="FungiDB:TRICI_004744"/>
<feature type="compositionally biased region" description="Basic and acidic residues" evidence="6">
    <location>
        <begin position="92"/>
        <end position="110"/>
    </location>
</feature>
<evidence type="ECO:0000256" key="2">
    <source>
        <dbReference type="ARBA" id="ARBA00009116"/>
    </source>
</evidence>
<comment type="caution">
    <text evidence="7">The sequence shown here is derived from an EMBL/GenBank/DDBJ whole genome shotgun (WGS) entry which is preliminary data.</text>
</comment>
<dbReference type="PANTHER" id="PTHR13126:SF0">
    <property type="entry name" value="ATP SYNTHASE MITOCHONDRIAL F1 COMPLEX ASSEMBLY FACTOR 1"/>
    <property type="match status" value="1"/>
</dbReference>
<accession>A0A642V4Q6</accession>
<name>A0A642V4Q6_9ASCO</name>
<evidence type="ECO:0000256" key="1">
    <source>
        <dbReference type="ARBA" id="ARBA00004173"/>
    </source>
</evidence>